<evidence type="ECO:0000256" key="2">
    <source>
        <dbReference type="ARBA" id="ARBA00022741"/>
    </source>
</evidence>
<organism evidence="5 6">
    <name type="scientific">Aliiroseovarius pelagivivens</name>
    <dbReference type="NCBI Taxonomy" id="1639690"/>
    <lineage>
        <taxon>Bacteria</taxon>
        <taxon>Pseudomonadati</taxon>
        <taxon>Pseudomonadota</taxon>
        <taxon>Alphaproteobacteria</taxon>
        <taxon>Rhodobacterales</taxon>
        <taxon>Paracoccaceae</taxon>
        <taxon>Aliiroseovarius</taxon>
    </lineage>
</organism>
<dbReference type="SMART" id="SM00382">
    <property type="entry name" value="AAA"/>
    <property type="match status" value="1"/>
</dbReference>
<name>A0A2R8AK64_9RHOB</name>
<evidence type="ECO:0000313" key="5">
    <source>
        <dbReference type="EMBL" id="SPF76274.1"/>
    </source>
</evidence>
<reference evidence="5 6" key="1">
    <citation type="submission" date="2018-03" db="EMBL/GenBank/DDBJ databases">
        <authorList>
            <person name="Keele B.F."/>
        </authorList>
    </citation>
    <scope>NUCLEOTIDE SEQUENCE [LARGE SCALE GENOMIC DNA]</scope>
    <source>
        <strain evidence="5 6">CECT 8811</strain>
    </source>
</reference>
<dbReference type="InterPro" id="IPR017871">
    <property type="entry name" value="ABC_transporter-like_CS"/>
</dbReference>
<dbReference type="PROSITE" id="PS50893">
    <property type="entry name" value="ABC_TRANSPORTER_2"/>
    <property type="match status" value="1"/>
</dbReference>
<dbReference type="RefSeq" id="WP_108856293.1">
    <property type="nucleotide sequence ID" value="NZ_OMOI01000001.1"/>
</dbReference>
<dbReference type="OrthoDB" id="9806149at2"/>
<gene>
    <name evidence="5" type="primary">sufC</name>
    <name evidence="5" type="ORF">ALP8811_01276</name>
</gene>
<evidence type="ECO:0000256" key="3">
    <source>
        <dbReference type="ARBA" id="ARBA00022840"/>
    </source>
</evidence>
<dbReference type="PROSITE" id="PS00211">
    <property type="entry name" value="ABC_TRANSPORTER_1"/>
    <property type="match status" value="1"/>
</dbReference>
<protein>
    <submittedName>
        <fullName evidence="5">Putative ATP-dependent transporter SufC</fullName>
    </submittedName>
</protein>
<proteinExistence type="inferred from homology"/>
<dbReference type="GO" id="GO:0016887">
    <property type="term" value="F:ATP hydrolysis activity"/>
    <property type="evidence" value="ECO:0007669"/>
    <property type="project" value="InterPro"/>
</dbReference>
<accession>A0A2R8AK64</accession>
<feature type="domain" description="ABC transporter" evidence="4">
    <location>
        <begin position="2"/>
        <end position="248"/>
    </location>
</feature>
<evidence type="ECO:0000313" key="6">
    <source>
        <dbReference type="Proteomes" id="UP000244911"/>
    </source>
</evidence>
<dbReference type="Pfam" id="PF00005">
    <property type="entry name" value="ABC_tran"/>
    <property type="match status" value="1"/>
</dbReference>
<dbReference type="NCBIfam" id="TIGR01978">
    <property type="entry name" value="sufC"/>
    <property type="match status" value="1"/>
</dbReference>
<dbReference type="InterPro" id="IPR027417">
    <property type="entry name" value="P-loop_NTPase"/>
</dbReference>
<dbReference type="EMBL" id="OMOI01000001">
    <property type="protein sequence ID" value="SPF76274.1"/>
    <property type="molecule type" value="Genomic_DNA"/>
</dbReference>
<dbReference type="PANTHER" id="PTHR43204:SF1">
    <property type="entry name" value="ABC TRANSPORTER I FAMILY MEMBER 6, CHLOROPLASTIC"/>
    <property type="match status" value="1"/>
</dbReference>
<dbReference type="InterPro" id="IPR003593">
    <property type="entry name" value="AAA+_ATPase"/>
</dbReference>
<dbReference type="InterPro" id="IPR010230">
    <property type="entry name" value="FeS-cluster_ATPase_SufC"/>
</dbReference>
<dbReference type="Gene3D" id="3.40.50.300">
    <property type="entry name" value="P-loop containing nucleotide triphosphate hydrolases"/>
    <property type="match status" value="1"/>
</dbReference>
<comment type="similarity">
    <text evidence="1">Belongs to the ABC transporter superfamily. Ycf16 family.</text>
</comment>
<keyword evidence="6" id="KW-1185">Reference proteome</keyword>
<sequence>MLKINNLHVKLEEEDKQILKGVDLEVPAGKVHAIMGPNGSGKSTLSYVLSGRDGYEVTEGDATLDGEELLEMEPEERAAAGLFLAFQYPVEIPGVGNMTFLRTAVNAQRKARGEDEMSAADFLKFVRAKAKDLKIDADMLKRPVNVGFSGGEKKRNEILQMAMLEPKMCILDETDSGLDVDAMKLVSEGVNALRDAGRSFLVITHYQRLLDHIKPDVVHIMAAGRIVKSGGPELALEVEHNGYADILAEIDA</sequence>
<dbReference type="PANTHER" id="PTHR43204">
    <property type="entry name" value="ABC TRANSPORTER I FAMILY MEMBER 6, CHLOROPLASTIC"/>
    <property type="match status" value="1"/>
</dbReference>
<dbReference type="GO" id="GO:0005524">
    <property type="term" value="F:ATP binding"/>
    <property type="evidence" value="ECO:0007669"/>
    <property type="project" value="UniProtKB-KW"/>
</dbReference>
<dbReference type="InterPro" id="IPR003439">
    <property type="entry name" value="ABC_transporter-like_ATP-bd"/>
</dbReference>
<dbReference type="SUPFAM" id="SSF52540">
    <property type="entry name" value="P-loop containing nucleoside triphosphate hydrolases"/>
    <property type="match status" value="1"/>
</dbReference>
<dbReference type="AlphaFoldDB" id="A0A2R8AK64"/>
<keyword evidence="3" id="KW-0067">ATP-binding</keyword>
<dbReference type="CDD" id="cd03217">
    <property type="entry name" value="ABC_FeS_Assembly"/>
    <property type="match status" value="1"/>
</dbReference>
<evidence type="ECO:0000256" key="1">
    <source>
        <dbReference type="ARBA" id="ARBA00006216"/>
    </source>
</evidence>
<keyword evidence="2" id="KW-0547">Nucleotide-binding</keyword>
<evidence type="ECO:0000259" key="4">
    <source>
        <dbReference type="PROSITE" id="PS50893"/>
    </source>
</evidence>
<dbReference type="Proteomes" id="UP000244911">
    <property type="component" value="Unassembled WGS sequence"/>
</dbReference>